<evidence type="ECO:0000256" key="10">
    <source>
        <dbReference type="ARBA" id="ARBA00023098"/>
    </source>
</evidence>
<evidence type="ECO:0000256" key="3">
    <source>
        <dbReference type="ARBA" id="ARBA00022516"/>
    </source>
</evidence>
<dbReference type="PROSITE" id="PS50095">
    <property type="entry name" value="PLAT"/>
    <property type="match status" value="1"/>
</dbReference>
<dbReference type="InterPro" id="IPR001024">
    <property type="entry name" value="PLAT/LH2_dom"/>
</dbReference>
<keyword evidence="7 13" id="KW-0223">Dioxygenase</keyword>
<dbReference type="InterPro" id="IPR036392">
    <property type="entry name" value="PLAT/LH2_dom_sf"/>
</dbReference>
<evidence type="ECO:0000256" key="9">
    <source>
        <dbReference type="ARBA" id="ARBA00023004"/>
    </source>
</evidence>
<evidence type="ECO:0000256" key="8">
    <source>
        <dbReference type="ARBA" id="ARBA00023002"/>
    </source>
</evidence>
<feature type="domain" description="PLAT" evidence="15">
    <location>
        <begin position="102"/>
        <end position="233"/>
    </location>
</feature>
<dbReference type="Gene3D" id="3.10.450.60">
    <property type="match status" value="1"/>
</dbReference>
<dbReference type="SUPFAM" id="SSF48484">
    <property type="entry name" value="Lipoxigenase"/>
    <property type="match status" value="1"/>
</dbReference>
<protein>
    <recommendedName>
        <fullName evidence="19">Lipoxygenase</fullName>
    </recommendedName>
</protein>
<evidence type="ECO:0000256" key="11">
    <source>
        <dbReference type="ARBA" id="ARBA00023160"/>
    </source>
</evidence>
<evidence type="ECO:0000256" key="7">
    <source>
        <dbReference type="ARBA" id="ARBA00022964"/>
    </source>
</evidence>
<dbReference type="GO" id="GO:0046872">
    <property type="term" value="F:metal ion binding"/>
    <property type="evidence" value="ECO:0007669"/>
    <property type="project" value="UniProtKB-KW"/>
</dbReference>
<evidence type="ECO:0000256" key="13">
    <source>
        <dbReference type="RuleBase" id="RU003974"/>
    </source>
</evidence>
<dbReference type="Gene3D" id="4.10.375.10">
    <property type="entry name" value="Lipoxygenase-1, Domain 2"/>
    <property type="match status" value="1"/>
</dbReference>
<keyword evidence="10" id="KW-0443">Lipid metabolism</keyword>
<evidence type="ECO:0000259" key="16">
    <source>
        <dbReference type="PROSITE" id="PS51393"/>
    </source>
</evidence>
<evidence type="ECO:0000313" key="17">
    <source>
        <dbReference type="EMBL" id="KAK9096529.1"/>
    </source>
</evidence>
<dbReference type="PROSITE" id="PS00711">
    <property type="entry name" value="LIPOXYGENASE_1"/>
    <property type="match status" value="1"/>
</dbReference>
<feature type="region of interest" description="Disordered" evidence="14">
    <location>
        <begin position="284"/>
        <end position="320"/>
    </location>
</feature>
<evidence type="ECO:0000256" key="1">
    <source>
        <dbReference type="ARBA" id="ARBA00001962"/>
    </source>
</evidence>
<dbReference type="InterPro" id="IPR027433">
    <property type="entry name" value="Lipoxygenase_dom_3"/>
</dbReference>
<keyword evidence="3" id="KW-0444">Lipid biosynthesis</keyword>
<evidence type="ECO:0000256" key="12">
    <source>
        <dbReference type="PROSITE-ProRule" id="PRU00152"/>
    </source>
</evidence>
<keyword evidence="4 13" id="KW-0479">Metal-binding</keyword>
<evidence type="ECO:0000256" key="6">
    <source>
        <dbReference type="ARBA" id="ARBA00022832"/>
    </source>
</evidence>
<evidence type="ECO:0000256" key="5">
    <source>
        <dbReference type="ARBA" id="ARBA00022767"/>
    </source>
</evidence>
<dbReference type="SMART" id="SM00308">
    <property type="entry name" value="LH2"/>
    <property type="match status" value="1"/>
</dbReference>
<comment type="caution">
    <text evidence="12">Lacks conserved residue(s) required for the propagation of feature annotation.</text>
</comment>
<keyword evidence="8 13" id="KW-0560">Oxidoreductase</keyword>
<dbReference type="GO" id="GO:0016702">
    <property type="term" value="F:oxidoreductase activity, acting on single donors with incorporation of molecular oxygen, incorporation of two atoms of oxygen"/>
    <property type="evidence" value="ECO:0007669"/>
    <property type="project" value="InterPro"/>
</dbReference>
<dbReference type="AlphaFoldDB" id="A0AAP0ENH8"/>
<dbReference type="PRINTS" id="PR00468">
    <property type="entry name" value="PLTLPOXGNASE"/>
</dbReference>
<dbReference type="GO" id="GO:0006633">
    <property type="term" value="P:fatty acid biosynthetic process"/>
    <property type="evidence" value="ECO:0007669"/>
    <property type="project" value="UniProtKB-KW"/>
</dbReference>
<feature type="domain" description="Lipoxygenase" evidence="16">
    <location>
        <begin position="236"/>
        <end position="881"/>
    </location>
</feature>
<evidence type="ECO:0000256" key="2">
    <source>
        <dbReference type="ARBA" id="ARBA00009419"/>
    </source>
</evidence>
<dbReference type="InterPro" id="IPR013819">
    <property type="entry name" value="LipOase_C"/>
</dbReference>
<dbReference type="InterPro" id="IPR000907">
    <property type="entry name" value="LipOase"/>
</dbReference>
<dbReference type="PROSITE" id="PS51393">
    <property type="entry name" value="LIPOXYGENASE_3"/>
    <property type="match status" value="1"/>
</dbReference>
<dbReference type="InterPro" id="IPR020833">
    <property type="entry name" value="LipOase_Fe_BS"/>
</dbReference>
<evidence type="ECO:0000256" key="4">
    <source>
        <dbReference type="ARBA" id="ARBA00022723"/>
    </source>
</evidence>
<dbReference type="Pfam" id="PF00305">
    <property type="entry name" value="Lipoxygenase"/>
    <property type="match status" value="1"/>
</dbReference>
<evidence type="ECO:0000259" key="15">
    <source>
        <dbReference type="PROSITE" id="PS50095"/>
    </source>
</evidence>
<evidence type="ECO:0008006" key="19">
    <source>
        <dbReference type="Google" id="ProtNLM"/>
    </source>
</evidence>
<sequence length="881" mass="99287">MLSPHLLHIMPLIGHGKPPNSFPSITKTQNRVTKSVLNQDFSTNQSAAASAPPIASMAKVIHLPAITTNGAEVIEVVERAVARAVEGAAVDKSTKVPVKCVITVKRIIRSDNESNADHEDPNNHEMVAGRLHLTLYSTELDCSGMEKTVEASTERGTRRGEAVEFECSFNMPKTFGQVGAVTMQNQQEDETLLVSTIALDGLPSPTTTTSLTFNCNSHISPMSQNHDLRIFFSNKSYLPAQTPDGLKRLRNLDLENLRGDGTGERKESDRIYDYDVYNDLADPDSNPDLARPVLGGSKHPYPRRCRTGRGPTKADKNTEKKSGALAKYYVPRDEQFSATKSREFRLNVLDQAVHALIPIFVSITNPKMGFPFFTAIDSLFNEGLIIPSNGLLNKYLPRVVKATSFGKEKLRYETPELITRDRFSWLTDKEFARQTLAGLNPYTIQLVKEWPLTSKLDPKLYGPPESAITKELVEKEIGGVMTVEEVVEKKRLFMLDYHDLLLPQVIGVRNLGDTYLYGSRTLFFLRDNGTLQPIAIELTRPPSYDEKLAIEPWQGVYTPSTEPTKEWLWRFAKLNVIVHDSAYHQLIAHWLRTHCVAEPFIIAANRQLSAMHPIYRLLHPYFGYTMEINAYARKQLVNAGGIIESCFSAGKYAMVFSSIVYDQVWRFDMEALPADLIRRGLAEEDPNAEHGLKLAIQDYPFANDGLILWDAIKEWVSDYVDHYYPKAFTIEEDKELQAWWNEVRTVGHGDKKDEKWWPVLNTQENLIQTLSTIIWVNSGHHAAVNFGQYDYAGYFPNRPSIARTKMPDEDPTDDEYTEFLTKPESAMLQCLPSQRQASIVMTILDVLSTHSADEEYIADKMEASWEDSPVIKGRSSGSKGG</sequence>
<gene>
    <name evidence="17" type="ORF">Sjap_022026</name>
</gene>
<dbReference type="EMBL" id="JBBNAE010000009">
    <property type="protein sequence ID" value="KAK9096529.1"/>
    <property type="molecule type" value="Genomic_DNA"/>
</dbReference>
<comment type="similarity">
    <text evidence="2 13">Belongs to the lipoxygenase family.</text>
</comment>
<accession>A0AAP0ENH8</accession>
<evidence type="ECO:0000313" key="18">
    <source>
        <dbReference type="Proteomes" id="UP001417504"/>
    </source>
</evidence>
<dbReference type="Gene3D" id="1.20.245.10">
    <property type="entry name" value="Lipoxygenase-1, Domain 5"/>
    <property type="match status" value="1"/>
</dbReference>
<dbReference type="SUPFAM" id="SSF49723">
    <property type="entry name" value="Lipase/lipooxygenase domain (PLAT/LH2 domain)"/>
    <property type="match status" value="1"/>
</dbReference>
<keyword evidence="5" id="KW-0925">Oxylipin biosynthesis</keyword>
<proteinExistence type="inferred from homology"/>
<organism evidence="17 18">
    <name type="scientific">Stephania japonica</name>
    <dbReference type="NCBI Taxonomy" id="461633"/>
    <lineage>
        <taxon>Eukaryota</taxon>
        <taxon>Viridiplantae</taxon>
        <taxon>Streptophyta</taxon>
        <taxon>Embryophyta</taxon>
        <taxon>Tracheophyta</taxon>
        <taxon>Spermatophyta</taxon>
        <taxon>Magnoliopsida</taxon>
        <taxon>Ranunculales</taxon>
        <taxon>Menispermaceae</taxon>
        <taxon>Menispermoideae</taxon>
        <taxon>Cissampelideae</taxon>
        <taxon>Stephania</taxon>
    </lineage>
</organism>
<dbReference type="InterPro" id="IPR001246">
    <property type="entry name" value="LipOase_plant"/>
</dbReference>
<comment type="cofactor">
    <cofactor evidence="1 13">
        <name>Fe cation</name>
        <dbReference type="ChEBI" id="CHEBI:24875"/>
    </cofactor>
</comment>
<reference evidence="17 18" key="1">
    <citation type="submission" date="2024-01" db="EMBL/GenBank/DDBJ databases">
        <title>Genome assemblies of Stephania.</title>
        <authorList>
            <person name="Yang L."/>
        </authorList>
    </citation>
    <scope>NUCLEOTIDE SEQUENCE [LARGE SCALE GENOMIC DNA]</scope>
    <source>
        <strain evidence="17">QJT</strain>
        <tissue evidence="17">Leaf</tissue>
    </source>
</reference>
<keyword evidence="11" id="KW-0275">Fatty acid biosynthesis</keyword>
<keyword evidence="18" id="KW-1185">Reference proteome</keyword>
<dbReference type="PANTHER" id="PTHR11771">
    <property type="entry name" value="LIPOXYGENASE"/>
    <property type="match status" value="1"/>
</dbReference>
<dbReference type="GO" id="GO:0031408">
    <property type="term" value="P:oxylipin biosynthetic process"/>
    <property type="evidence" value="ECO:0007669"/>
    <property type="project" value="UniProtKB-KW"/>
</dbReference>
<keyword evidence="6" id="KW-0276">Fatty acid metabolism</keyword>
<dbReference type="Gene3D" id="2.60.60.20">
    <property type="entry name" value="PLAT/LH2 domain"/>
    <property type="match status" value="1"/>
</dbReference>
<dbReference type="Gene3D" id="4.10.372.10">
    <property type="entry name" value="Lipoxygenase-1, Domain 3"/>
    <property type="match status" value="1"/>
</dbReference>
<comment type="caution">
    <text evidence="17">The sequence shown here is derived from an EMBL/GenBank/DDBJ whole genome shotgun (WGS) entry which is preliminary data.</text>
</comment>
<name>A0AAP0ENH8_9MAGN</name>
<dbReference type="InterPro" id="IPR036226">
    <property type="entry name" value="LipOase_C_sf"/>
</dbReference>
<dbReference type="Proteomes" id="UP001417504">
    <property type="component" value="Unassembled WGS sequence"/>
</dbReference>
<dbReference type="GO" id="GO:0034440">
    <property type="term" value="P:lipid oxidation"/>
    <property type="evidence" value="ECO:0007669"/>
    <property type="project" value="InterPro"/>
</dbReference>
<dbReference type="PRINTS" id="PR00087">
    <property type="entry name" value="LIPOXYGENASE"/>
</dbReference>
<keyword evidence="9 13" id="KW-0408">Iron</keyword>
<evidence type="ECO:0000256" key="14">
    <source>
        <dbReference type="SAM" id="MobiDB-lite"/>
    </source>
</evidence>